<dbReference type="Proteomes" id="UP000799755">
    <property type="component" value="Unassembled WGS sequence"/>
</dbReference>
<evidence type="ECO:0000313" key="1">
    <source>
        <dbReference type="EMBL" id="KAF2476180.1"/>
    </source>
</evidence>
<name>A0ACB6RCY4_9PLEO</name>
<accession>A0ACB6RCY4</accession>
<organism evidence="1 2">
    <name type="scientific">Lindgomyces ingoldianus</name>
    <dbReference type="NCBI Taxonomy" id="673940"/>
    <lineage>
        <taxon>Eukaryota</taxon>
        <taxon>Fungi</taxon>
        <taxon>Dikarya</taxon>
        <taxon>Ascomycota</taxon>
        <taxon>Pezizomycotina</taxon>
        <taxon>Dothideomycetes</taxon>
        <taxon>Pleosporomycetidae</taxon>
        <taxon>Pleosporales</taxon>
        <taxon>Lindgomycetaceae</taxon>
        <taxon>Lindgomyces</taxon>
    </lineage>
</organism>
<reference evidence="1" key="1">
    <citation type="journal article" date="2020" name="Stud. Mycol.">
        <title>101 Dothideomycetes genomes: a test case for predicting lifestyles and emergence of pathogens.</title>
        <authorList>
            <person name="Haridas S."/>
            <person name="Albert R."/>
            <person name="Binder M."/>
            <person name="Bloem J."/>
            <person name="Labutti K."/>
            <person name="Salamov A."/>
            <person name="Andreopoulos B."/>
            <person name="Baker S."/>
            <person name="Barry K."/>
            <person name="Bills G."/>
            <person name="Bluhm B."/>
            <person name="Cannon C."/>
            <person name="Castanera R."/>
            <person name="Culley D."/>
            <person name="Daum C."/>
            <person name="Ezra D."/>
            <person name="Gonzalez J."/>
            <person name="Henrissat B."/>
            <person name="Kuo A."/>
            <person name="Liang C."/>
            <person name="Lipzen A."/>
            <person name="Lutzoni F."/>
            <person name="Magnuson J."/>
            <person name="Mondo S."/>
            <person name="Nolan M."/>
            <person name="Ohm R."/>
            <person name="Pangilinan J."/>
            <person name="Park H.-J."/>
            <person name="Ramirez L."/>
            <person name="Alfaro M."/>
            <person name="Sun H."/>
            <person name="Tritt A."/>
            <person name="Yoshinaga Y."/>
            <person name="Zwiers L.-H."/>
            <person name="Turgeon B."/>
            <person name="Goodwin S."/>
            <person name="Spatafora J."/>
            <person name="Crous P."/>
            <person name="Grigoriev I."/>
        </authorList>
    </citation>
    <scope>NUCLEOTIDE SEQUENCE</scope>
    <source>
        <strain evidence="1">ATCC 200398</strain>
    </source>
</reference>
<comment type="caution">
    <text evidence="1">The sequence shown here is derived from an EMBL/GenBank/DDBJ whole genome shotgun (WGS) entry which is preliminary data.</text>
</comment>
<proteinExistence type="predicted"/>
<gene>
    <name evidence="1" type="ORF">BDR25DRAFT_277172</name>
</gene>
<keyword evidence="2" id="KW-1185">Reference proteome</keyword>
<sequence length="150" mass="16388">MDANYSIYSIPVYWFLALVPHAFAVQLMKGANNKKWDNANPRGADANAKYQKAVPNQIWCKFERAEAAHKNMLESAPLFIGAILAGNIAGLPKSTLNTAAGAYLGLRVAYIAIYINVANQKLSMLRSATWAISTGVLFRLLIQAGNKLAF</sequence>
<protein>
    <submittedName>
        <fullName evidence="1">Uncharacterized protein</fullName>
    </submittedName>
</protein>
<dbReference type="EMBL" id="MU003494">
    <property type="protein sequence ID" value="KAF2476180.1"/>
    <property type="molecule type" value="Genomic_DNA"/>
</dbReference>
<evidence type="ECO:0000313" key="2">
    <source>
        <dbReference type="Proteomes" id="UP000799755"/>
    </source>
</evidence>